<gene>
    <name evidence="1" type="ORF">SAMN05216412_1086</name>
</gene>
<evidence type="ECO:0000313" key="1">
    <source>
        <dbReference type="EMBL" id="SET53660.1"/>
    </source>
</evidence>
<accession>A0A1I0F8P7</accession>
<name>A0A1I0F8P7_9PROT</name>
<dbReference type="EMBL" id="FOHI01000008">
    <property type="protein sequence ID" value="SET53660.1"/>
    <property type="molecule type" value="Genomic_DNA"/>
</dbReference>
<proteinExistence type="predicted"/>
<dbReference type="AlphaFoldDB" id="A0A1I0F8P7"/>
<evidence type="ECO:0000313" key="2">
    <source>
        <dbReference type="Proteomes" id="UP000183339"/>
    </source>
</evidence>
<organism evidence="1 2">
    <name type="scientific">Nitrosospira multiformis</name>
    <dbReference type="NCBI Taxonomy" id="1231"/>
    <lineage>
        <taxon>Bacteria</taxon>
        <taxon>Pseudomonadati</taxon>
        <taxon>Pseudomonadota</taxon>
        <taxon>Betaproteobacteria</taxon>
        <taxon>Nitrosomonadales</taxon>
        <taxon>Nitrosomonadaceae</taxon>
        <taxon>Nitrosospira</taxon>
    </lineage>
</organism>
<protein>
    <submittedName>
        <fullName evidence="1">Uncharacterized protein</fullName>
    </submittedName>
</protein>
<dbReference type="Proteomes" id="UP000183339">
    <property type="component" value="Unassembled WGS sequence"/>
</dbReference>
<sequence>MMVAIICLPGTGILAGNLVDASEGMFEEIEIEASHKAISRGASRQGKGYSGCLLSYSALLVPAILLPANSADESSNLRHPGYDRRTTGEAFRAWKRN</sequence>
<reference evidence="1 2" key="1">
    <citation type="submission" date="2016-10" db="EMBL/GenBank/DDBJ databases">
        <authorList>
            <person name="de Groot N.N."/>
        </authorList>
    </citation>
    <scope>NUCLEOTIDE SEQUENCE [LARGE SCALE GENOMIC DNA]</scope>
    <source>
        <strain evidence="1 2">Nl7</strain>
    </source>
</reference>